<evidence type="ECO:0000313" key="1">
    <source>
        <dbReference type="EMBL" id="AIQ14547.1"/>
    </source>
</evidence>
<keyword evidence="2" id="KW-1185">Reference proteome</keyword>
<name>A0A089HTZ1_PAEDU</name>
<dbReference type="NCBIfam" id="TIGR03696">
    <property type="entry name" value="Rhs_assc_core"/>
    <property type="match status" value="1"/>
</dbReference>
<organism evidence="1 2">
    <name type="scientific">Paenibacillus durus</name>
    <name type="common">Paenibacillus azotofixans</name>
    <dbReference type="NCBI Taxonomy" id="44251"/>
    <lineage>
        <taxon>Bacteria</taxon>
        <taxon>Bacillati</taxon>
        <taxon>Bacillota</taxon>
        <taxon>Bacilli</taxon>
        <taxon>Bacillales</taxon>
        <taxon>Paenibacillaceae</taxon>
        <taxon>Paenibacillus</taxon>
    </lineage>
</organism>
<dbReference type="AlphaFoldDB" id="A0A089HTZ1"/>
<dbReference type="STRING" id="44251.PDUR_23640"/>
<dbReference type="PANTHER" id="PTHR32305">
    <property type="match status" value="1"/>
</dbReference>
<dbReference type="OrthoDB" id="9816549at2"/>
<dbReference type="eggNOG" id="COG3209">
    <property type="taxonomic scope" value="Bacteria"/>
</dbReference>
<dbReference type="Gene3D" id="2.180.10.10">
    <property type="entry name" value="RHS repeat-associated core"/>
    <property type="match status" value="1"/>
</dbReference>
<dbReference type="KEGG" id="pdu:PDUR_23640"/>
<dbReference type="RefSeq" id="WP_042208303.1">
    <property type="nucleotide sequence ID" value="NZ_CP009288.1"/>
</dbReference>
<reference evidence="1 2" key="1">
    <citation type="submission" date="2014-08" db="EMBL/GenBank/DDBJ databases">
        <title>Comparative genomics of the Paenibacillus odorifer group.</title>
        <authorList>
            <person name="den Bakker H.C."/>
            <person name="Tsai Y.-C."/>
            <person name="Martin N."/>
            <person name="Korlach J."/>
            <person name="Wiedmann M."/>
        </authorList>
    </citation>
    <scope>NUCLEOTIDE SEQUENCE [LARGE SCALE GENOMIC DNA]</scope>
    <source>
        <strain evidence="1 2">DSM 1735</strain>
    </source>
</reference>
<sequence>MQDALGSTLGLVEKDGRVSSRYHYDEFGVPQDAKKFDLNWPGPDNLFGYTGLGYDFASSNTYARARYYEPKIGRFISEDTYRGQIDDPQSLNLYAYALNNSINRIDPSGHDSYVFYEPKDWSGQAESEAARLTALYGTPVHLTAISNTKGFENGWNSMGGYDANGKEIKIEGVSLLFHGHPTTKK</sequence>
<dbReference type="EMBL" id="CP009288">
    <property type="protein sequence ID" value="AIQ14547.1"/>
    <property type="molecule type" value="Genomic_DNA"/>
</dbReference>
<dbReference type="PANTHER" id="PTHR32305:SF15">
    <property type="entry name" value="PROTEIN RHSA-RELATED"/>
    <property type="match status" value="1"/>
</dbReference>
<evidence type="ECO:0008006" key="3">
    <source>
        <dbReference type="Google" id="ProtNLM"/>
    </source>
</evidence>
<dbReference type="InterPro" id="IPR022385">
    <property type="entry name" value="Rhs_assc_core"/>
</dbReference>
<dbReference type="InterPro" id="IPR050708">
    <property type="entry name" value="T6SS_VgrG/RHS"/>
</dbReference>
<gene>
    <name evidence="1" type="ORF">PDUR_23640</name>
</gene>
<accession>A0A089HTZ1</accession>
<dbReference type="Proteomes" id="UP000029409">
    <property type="component" value="Chromosome"/>
</dbReference>
<evidence type="ECO:0000313" key="2">
    <source>
        <dbReference type="Proteomes" id="UP000029409"/>
    </source>
</evidence>
<proteinExistence type="predicted"/>
<protein>
    <recommendedName>
        <fullName evidence="3">RHS repeat-associated core domain-containing protein</fullName>
    </recommendedName>
</protein>